<proteinExistence type="predicted"/>
<dbReference type="AlphaFoldDB" id="A4V7D4"/>
<protein>
    <submittedName>
        <fullName evidence="2">Transmembrane protein</fullName>
    </submittedName>
</protein>
<sequence length="160" mass="17230">MAVSGIWPYFLRSPVRRSNLRLSWPCCTALSTALLPAWIWSVKSHSKATPMNVGTGATTAETTTPTSVMMTTVLTMLPPNLAAAPDISDAPSSTESRALMALLSAMKAALRPSCVASVRVSVTVFLVLSAAWLMLLVALSKRFFMVSSVRKLLIIVFVDQ</sequence>
<dbReference type="EMBL" id="AM235768">
    <property type="protein sequence ID" value="CAM96196.1"/>
    <property type="molecule type" value="Genomic_DNA"/>
</dbReference>
<evidence type="ECO:0000256" key="1">
    <source>
        <dbReference type="SAM" id="Phobius"/>
    </source>
</evidence>
<keyword evidence="1" id="KW-0472">Membrane</keyword>
<geneLocation type="plasmid" evidence="2 3">
    <name>pQBR103</name>
</geneLocation>
<evidence type="ECO:0000313" key="2">
    <source>
        <dbReference type="EMBL" id="CAM96196.1"/>
    </source>
</evidence>
<evidence type="ECO:0000313" key="3">
    <source>
        <dbReference type="Proteomes" id="UP000002332"/>
    </source>
</evidence>
<reference evidence="2 3" key="1">
    <citation type="journal article" date="2007" name="ISME J.">
        <title>Sequence-based analysis of pQBR103; a representative of a unique, transfer-proficient mega plasmid resident in the microbial community of sugar beet.</title>
        <authorList>
            <person name="Tett A."/>
            <person name="Spiers A.J."/>
            <person name="Crossman L.C."/>
            <person name="Ager D."/>
            <person name="Ciric L."/>
            <person name="Dow J.M."/>
            <person name="Fry J.C."/>
            <person name="Harris D."/>
            <person name="Lilley A."/>
            <person name="Oliver A."/>
            <person name="Parkhill J."/>
            <person name="Quail M.A."/>
            <person name="Rainey P.B."/>
            <person name="Saunders N.J."/>
            <person name="Seeger K."/>
            <person name="Snyder L.A.S."/>
            <person name="Squares R."/>
            <person name="Thomas C.M."/>
            <person name="Turner S.L."/>
            <person name="Zhang X.-X."/>
            <person name="Field D."/>
            <person name="Bailey M.J."/>
        </authorList>
    </citation>
    <scope>NUCLEOTIDE SEQUENCE [LARGE SCALE GENOMIC DNA]</scope>
    <source>
        <strain evidence="2 3">SBW25</strain>
    </source>
</reference>
<organism evidence="2 3">
    <name type="scientific">Pseudomonas fluorescens (strain SBW25)</name>
    <dbReference type="NCBI Taxonomy" id="216595"/>
    <lineage>
        <taxon>Bacteria</taxon>
        <taxon>Pseudomonadati</taxon>
        <taxon>Pseudomonadota</taxon>
        <taxon>Gammaproteobacteria</taxon>
        <taxon>Pseudomonadales</taxon>
        <taxon>Pseudomonadaceae</taxon>
        <taxon>Pseudomonas</taxon>
    </lineage>
</organism>
<gene>
    <name evidence="2" type="ordered locus">pQBR0164</name>
</gene>
<accession>A4V7D4</accession>
<feature type="transmembrane region" description="Helical" evidence="1">
    <location>
        <begin position="120"/>
        <end position="140"/>
    </location>
</feature>
<keyword evidence="1 2" id="KW-0812">Transmembrane</keyword>
<dbReference type="Proteomes" id="UP000002332">
    <property type="component" value="Plasmid pQBR103"/>
</dbReference>
<feature type="transmembrane region" description="Helical" evidence="1">
    <location>
        <begin position="22"/>
        <end position="41"/>
    </location>
</feature>
<keyword evidence="2" id="KW-0614">Plasmid</keyword>
<keyword evidence="1" id="KW-1133">Transmembrane helix</keyword>
<name>A4V7D4_PSEFS</name>